<feature type="non-terminal residue" evidence="1">
    <location>
        <position position="1"/>
    </location>
</feature>
<proteinExistence type="predicted"/>
<dbReference type="Proteomes" id="UP000799118">
    <property type="component" value="Unassembled WGS sequence"/>
</dbReference>
<reference evidence="1" key="1">
    <citation type="journal article" date="2019" name="Environ. Microbiol.">
        <title>Fungal ecological strategies reflected in gene transcription - a case study of two litter decomposers.</title>
        <authorList>
            <person name="Barbi F."/>
            <person name="Kohler A."/>
            <person name="Barry K."/>
            <person name="Baskaran P."/>
            <person name="Daum C."/>
            <person name="Fauchery L."/>
            <person name="Ihrmark K."/>
            <person name="Kuo A."/>
            <person name="LaButti K."/>
            <person name="Lipzen A."/>
            <person name="Morin E."/>
            <person name="Grigoriev I.V."/>
            <person name="Henrissat B."/>
            <person name="Lindahl B."/>
            <person name="Martin F."/>
        </authorList>
    </citation>
    <scope>NUCLEOTIDE SEQUENCE</scope>
    <source>
        <strain evidence="1">JB14</strain>
    </source>
</reference>
<organism evidence="1 2">
    <name type="scientific">Gymnopus androsaceus JB14</name>
    <dbReference type="NCBI Taxonomy" id="1447944"/>
    <lineage>
        <taxon>Eukaryota</taxon>
        <taxon>Fungi</taxon>
        <taxon>Dikarya</taxon>
        <taxon>Basidiomycota</taxon>
        <taxon>Agaricomycotina</taxon>
        <taxon>Agaricomycetes</taxon>
        <taxon>Agaricomycetidae</taxon>
        <taxon>Agaricales</taxon>
        <taxon>Marasmiineae</taxon>
        <taxon>Omphalotaceae</taxon>
        <taxon>Gymnopus</taxon>
    </lineage>
</organism>
<accession>A0A6A4HI88</accession>
<evidence type="ECO:0000313" key="2">
    <source>
        <dbReference type="Proteomes" id="UP000799118"/>
    </source>
</evidence>
<dbReference type="EMBL" id="ML769494">
    <property type="protein sequence ID" value="KAE9397673.1"/>
    <property type="molecule type" value="Genomic_DNA"/>
</dbReference>
<keyword evidence="2" id="KW-1185">Reference proteome</keyword>
<dbReference type="OrthoDB" id="2986975at2759"/>
<protein>
    <submittedName>
        <fullName evidence="1">Uncharacterized protein</fullName>
    </submittedName>
</protein>
<name>A0A6A4HI88_9AGAR</name>
<sequence>QTLVPVILDVASPPGGSLDLFNIYVALSRGSGRKTIWFRLLRMFDEKLSLQGHLPELLEEGDRLEELNEKRRCKRRK</sequence>
<evidence type="ECO:0000313" key="1">
    <source>
        <dbReference type="EMBL" id="KAE9397673.1"/>
    </source>
</evidence>
<gene>
    <name evidence="1" type="ORF">BT96DRAFT_1035201</name>
</gene>
<dbReference type="AlphaFoldDB" id="A0A6A4HI88"/>